<dbReference type="InParanoid" id="A0A0D2ALB0"/>
<feature type="compositionally biased region" description="Polar residues" evidence="1">
    <location>
        <begin position="1093"/>
        <end position="1102"/>
    </location>
</feature>
<evidence type="ECO:0000313" key="3">
    <source>
        <dbReference type="EMBL" id="KIW07533.1"/>
    </source>
</evidence>
<feature type="region of interest" description="Disordered" evidence="1">
    <location>
        <begin position="134"/>
        <end position="263"/>
    </location>
</feature>
<organism evidence="3 4">
    <name type="scientific">Verruconis gallopava</name>
    <dbReference type="NCBI Taxonomy" id="253628"/>
    <lineage>
        <taxon>Eukaryota</taxon>
        <taxon>Fungi</taxon>
        <taxon>Dikarya</taxon>
        <taxon>Ascomycota</taxon>
        <taxon>Pezizomycotina</taxon>
        <taxon>Dothideomycetes</taxon>
        <taxon>Pleosporomycetidae</taxon>
        <taxon>Venturiales</taxon>
        <taxon>Sympoventuriaceae</taxon>
        <taxon>Verruconis</taxon>
    </lineage>
</organism>
<sequence length="1122" mass="129707">MSNHDLGDNFQNLSDADIEALHEIVQLASSKPGPAFGPGLFAAYDEVIAEKNATAAESSRYFTFICRMLRGRKPNESVFERFVSLLAEHGITVTPYDDAATDDGDQEHAQEAGQPGLGGLVGAERHNAVLSSAETLAEDEEVAQSRRKSSLGASTGISGVPKRSNVRKPRRSQSEDTHMRGIPTLDRGRMNGRVFSSQLPNRPRRAASVSSTRSLRITRSRGSTIGNADAYWADESDPSDATRSRRHSVIESQPPLPFTSSVDARSFLPPELLQKSEEQMNAIAETFQEMKGRILQRRILTKWNHKAIQASANHDQMFARAQNQDRKKLLRDSWFIWRQKLDANRLHRAWQENESFYTSMEEMATREREVNLKWVAFSHWKTMAKEEKQRTSIARRHILRRRYFNAWSNVTSVNDLKVRRCVLKKFFAVWQRRLHAIQAESDRATITHNKNLVQRTYQTWFFNFAERAAPDLHDRRLERRYFVLWRGAVRQLLENEHNAEEIVRGNMCRMNLLSWRAKTQDLLEMNKLAEDFRRHRLLSKSLESWKREAVLAPRAAQLSARVNAKIEANAFAIWRRYCQISRQAAHVLEQRLLRNAFSAWNDKLRIGFLQGQIEIRLKVETLYKWKIASRGVEAERTHERKLVRNMLNVWLSRAQTRHRSIEGAEQSFELSQRQRALRVAYGKLVYASQHWQQQQAEAEHFRQVRLVYAMLAKWQQKNAEVDLLRRKAAAAEFYILTTKALKKWSHTAEEHRKHRKREAYAYIRRMCKMNLAREMLRRMQIQLAHVRNLDRFSAEFREDHVVKTAISTFRVWKDRAAKFLQEDQQAKQLYNQKILLDAFKKMVQRKDQLQEMQTQARQLSAGSAAVEAMNCLRKLDRRLFQIKGQEQWAIALRDKHWEKHVKNMLRYWYEQTLVARREVDEQEGNEGVAERIMRASASTAPFIGDLTVFDNTTWNLEPLDLNLHNFPSRAQEDVDTTFVESDGIITSTPLPGYLRTPSKRSAARAKARERIAAHSRTTMGRTIRFADRVPATAPPRQQTASAPPDLTSPSGPSITPFERKLRQKGYASPSRFGRRTVGLRGSSRFGASFSSSQTLGTYTPATSGFPGFEDIPEVSEERSRDL</sequence>
<feature type="region of interest" description="Disordered" evidence="1">
    <location>
        <begin position="97"/>
        <end position="121"/>
    </location>
</feature>
<dbReference type="HOGENOM" id="CLU_007577_0_0_1"/>
<feature type="compositionally biased region" description="Low complexity" evidence="1">
    <location>
        <begin position="1080"/>
        <end position="1092"/>
    </location>
</feature>
<dbReference type="RefSeq" id="XP_016217402.1">
    <property type="nucleotide sequence ID" value="XM_016354390.1"/>
</dbReference>
<name>A0A0D2ALB0_9PEZI</name>
<feature type="compositionally biased region" description="Low complexity" evidence="1">
    <location>
        <begin position="208"/>
        <end position="224"/>
    </location>
</feature>
<evidence type="ECO:0000259" key="2">
    <source>
        <dbReference type="Pfam" id="PF08457"/>
    </source>
</evidence>
<feature type="region of interest" description="Disordered" evidence="1">
    <location>
        <begin position="1032"/>
        <end position="1122"/>
    </location>
</feature>
<accession>A0A0D2ALB0</accession>
<gene>
    <name evidence="3" type="ORF">PV09_01495</name>
</gene>
<evidence type="ECO:0000256" key="1">
    <source>
        <dbReference type="SAM" id="MobiDB-lite"/>
    </source>
</evidence>
<dbReference type="AlphaFoldDB" id="A0A0D2ALB0"/>
<dbReference type="Pfam" id="PF08457">
    <property type="entry name" value="Sfi1"/>
    <property type="match status" value="1"/>
</dbReference>
<protein>
    <recommendedName>
        <fullName evidence="2">Sfi1 spindle body domain-containing protein</fullName>
    </recommendedName>
</protein>
<dbReference type="STRING" id="253628.A0A0D2ALB0"/>
<dbReference type="Proteomes" id="UP000053259">
    <property type="component" value="Unassembled WGS sequence"/>
</dbReference>
<feature type="domain" description="Sfi1 spindle body" evidence="2">
    <location>
        <begin position="347"/>
        <end position="912"/>
    </location>
</feature>
<dbReference type="EMBL" id="KN847532">
    <property type="protein sequence ID" value="KIW07533.1"/>
    <property type="molecule type" value="Genomic_DNA"/>
</dbReference>
<keyword evidence="4" id="KW-1185">Reference proteome</keyword>
<dbReference type="VEuPathDB" id="FungiDB:PV09_01495"/>
<dbReference type="GeneID" id="27309468"/>
<dbReference type="InterPro" id="IPR013665">
    <property type="entry name" value="Sfi1_dom"/>
</dbReference>
<evidence type="ECO:0000313" key="4">
    <source>
        <dbReference type="Proteomes" id="UP000053259"/>
    </source>
</evidence>
<proteinExistence type="predicted"/>
<reference evidence="3 4" key="1">
    <citation type="submission" date="2015-01" db="EMBL/GenBank/DDBJ databases">
        <title>The Genome Sequence of Ochroconis gallopava CBS43764.</title>
        <authorList>
            <consortium name="The Broad Institute Genomics Platform"/>
            <person name="Cuomo C."/>
            <person name="de Hoog S."/>
            <person name="Gorbushina A."/>
            <person name="Stielow B."/>
            <person name="Teixiera M."/>
            <person name="Abouelleil A."/>
            <person name="Chapman S.B."/>
            <person name="Priest M."/>
            <person name="Young S.K."/>
            <person name="Wortman J."/>
            <person name="Nusbaum C."/>
            <person name="Birren B."/>
        </authorList>
    </citation>
    <scope>NUCLEOTIDE SEQUENCE [LARGE SCALE GENOMIC DNA]</scope>
    <source>
        <strain evidence="3 4">CBS 43764</strain>
    </source>
</reference>
<dbReference type="OrthoDB" id="5215300at2759"/>
<feature type="compositionally biased region" description="Polar residues" evidence="1">
    <location>
        <begin position="1035"/>
        <end position="1053"/>
    </location>
</feature>